<dbReference type="InterPro" id="IPR011333">
    <property type="entry name" value="SKP1/BTB/POZ_sf"/>
</dbReference>
<evidence type="ECO:0000313" key="3">
    <source>
        <dbReference type="EMBL" id="KAJ3437217.1"/>
    </source>
</evidence>
<dbReference type="CDD" id="cd18186">
    <property type="entry name" value="BTB_POZ_ZBTB_KLHL-like"/>
    <property type="match status" value="1"/>
</dbReference>
<feature type="repeat" description="RCC1" evidence="1">
    <location>
        <begin position="100"/>
        <end position="152"/>
    </location>
</feature>
<dbReference type="Gene3D" id="2.130.10.30">
    <property type="entry name" value="Regulator of chromosome condensation 1/beta-lactamase-inhibitor protein II"/>
    <property type="match status" value="1"/>
</dbReference>
<dbReference type="SUPFAM" id="SSF54695">
    <property type="entry name" value="POZ domain"/>
    <property type="match status" value="1"/>
</dbReference>
<dbReference type="Pfam" id="PF00651">
    <property type="entry name" value="BTB"/>
    <property type="match status" value="1"/>
</dbReference>
<dbReference type="GO" id="GO:0005085">
    <property type="term" value="F:guanyl-nucleotide exchange factor activity"/>
    <property type="evidence" value="ECO:0007669"/>
    <property type="project" value="TreeGrafter"/>
</dbReference>
<comment type="caution">
    <text evidence="3">The sequence shown here is derived from an EMBL/GenBank/DDBJ whole genome shotgun (WGS) entry which is preliminary data.</text>
</comment>
<gene>
    <name evidence="3" type="ORF">M0812_19291</name>
</gene>
<dbReference type="InterPro" id="IPR051553">
    <property type="entry name" value="Ran_GTPase-activating"/>
</dbReference>
<protein>
    <submittedName>
        <fullName evidence="3">Claret isoform a</fullName>
    </submittedName>
</protein>
<evidence type="ECO:0000313" key="4">
    <source>
        <dbReference type="Proteomes" id="UP001146793"/>
    </source>
</evidence>
<dbReference type="SMART" id="SM00225">
    <property type="entry name" value="BTB"/>
    <property type="match status" value="1"/>
</dbReference>
<organism evidence="3 4">
    <name type="scientific">Anaeramoeba flamelloides</name>
    <dbReference type="NCBI Taxonomy" id="1746091"/>
    <lineage>
        <taxon>Eukaryota</taxon>
        <taxon>Metamonada</taxon>
        <taxon>Anaeramoebidae</taxon>
        <taxon>Anaeramoeba</taxon>
    </lineage>
</organism>
<accession>A0AAV7Z561</accession>
<dbReference type="GO" id="GO:0005737">
    <property type="term" value="C:cytoplasm"/>
    <property type="evidence" value="ECO:0007669"/>
    <property type="project" value="TreeGrafter"/>
</dbReference>
<evidence type="ECO:0000256" key="1">
    <source>
        <dbReference type="PROSITE-ProRule" id="PRU00235"/>
    </source>
</evidence>
<evidence type="ECO:0000259" key="2">
    <source>
        <dbReference type="PROSITE" id="PS50097"/>
    </source>
</evidence>
<proteinExistence type="predicted"/>
<dbReference type="InterPro" id="IPR000408">
    <property type="entry name" value="Reg_chr_condens"/>
</dbReference>
<dbReference type="AlphaFoldDB" id="A0AAV7Z561"/>
<feature type="domain" description="BTB" evidence="2">
    <location>
        <begin position="512"/>
        <end position="571"/>
    </location>
</feature>
<dbReference type="Proteomes" id="UP001146793">
    <property type="component" value="Unassembled WGS sequence"/>
</dbReference>
<name>A0AAV7Z561_9EUKA</name>
<dbReference type="PROSITE" id="PS50097">
    <property type="entry name" value="BTB"/>
    <property type="match status" value="1"/>
</dbReference>
<dbReference type="Gene3D" id="3.30.710.10">
    <property type="entry name" value="Potassium Channel Kv1.1, Chain A"/>
    <property type="match status" value="1"/>
</dbReference>
<dbReference type="PANTHER" id="PTHR45982">
    <property type="entry name" value="REGULATOR OF CHROMOSOME CONDENSATION"/>
    <property type="match status" value="1"/>
</dbReference>
<dbReference type="PANTHER" id="PTHR45982:SF1">
    <property type="entry name" value="REGULATOR OF CHROMOSOME CONDENSATION"/>
    <property type="match status" value="1"/>
</dbReference>
<dbReference type="SUPFAM" id="SSF50985">
    <property type="entry name" value="RCC1/BLIP-II"/>
    <property type="match status" value="1"/>
</dbReference>
<dbReference type="InterPro" id="IPR009091">
    <property type="entry name" value="RCC1/BLIP-II"/>
</dbReference>
<dbReference type="PROSITE" id="PS50012">
    <property type="entry name" value="RCC1_3"/>
    <property type="match status" value="1"/>
</dbReference>
<sequence length="611" mass="70238">MTEKKNFKPNGYSHGMNSNNNCLGYSKTGNSDNPSPIPFNFKKVACGYQTSAFLVSDKKDKGYYNTIVYNQGTKQEFKMEKEVKNISAGCYHILIQTVDHVVYGLGRSNRHQLGNQEARLEKPTKLNFFENQPFFVKKALSGGDSSYFLCSNNDLYMVGQTQFGPHSESPKSNIDSFKPVLISKDVHKVYLGVYGFHCFYTKTNDNKLYARGNCHKGQLGINAMKDKFLVEKSCPGINSNEIVAMSLGHEYSCLLLDKLKGNGNTVYGCGSVHNGSGGESSVWKIVQELNNKNVVDIKSGCWNTVARTSNNDIWVWGSTSYGLTFHNNSKSNIPKKVVFNQLNQALIEDYADYSYKIECGLYQNFYYLTLSDKSGLINDIRSSFDQKKNNFKDLEILKNKLSVHKVFVEKRLKIKSEKILEIITNEINNEESVINFFQLVYQNRINNMNSISQIIESFSINITDFNKRLALKKDLYELYKDDDSKDFEIIVVEDIVDEDEDEDEDEEEEQFERIPVHKFILAARSGLFREMFQNVNNNMEMKEIKDYSGKTPESIEIFIRYLYTDRIELTADDDPQLIVEELSDAVEYYQLSTRSNLNSELRKIKRQYNIK</sequence>
<dbReference type="EMBL" id="JANTQA010000036">
    <property type="protein sequence ID" value="KAJ3437217.1"/>
    <property type="molecule type" value="Genomic_DNA"/>
</dbReference>
<reference evidence="3" key="1">
    <citation type="submission" date="2022-08" db="EMBL/GenBank/DDBJ databases">
        <title>Novel sulphate-reducing endosymbionts in the free-living metamonad Anaeramoeba.</title>
        <authorList>
            <person name="Jerlstrom-Hultqvist J."/>
            <person name="Cepicka I."/>
            <person name="Gallot-Lavallee L."/>
            <person name="Salas-Leiva D."/>
            <person name="Curtis B.A."/>
            <person name="Zahonova K."/>
            <person name="Pipaliya S."/>
            <person name="Dacks J."/>
            <person name="Roger A.J."/>
        </authorList>
    </citation>
    <scope>NUCLEOTIDE SEQUENCE</scope>
    <source>
        <strain evidence="3">Busselton2</strain>
    </source>
</reference>
<dbReference type="InterPro" id="IPR000210">
    <property type="entry name" value="BTB/POZ_dom"/>
</dbReference>